<dbReference type="GO" id="GO:2000641">
    <property type="term" value="P:regulation of early endosome to late endosome transport"/>
    <property type="evidence" value="ECO:0007669"/>
    <property type="project" value="InterPro"/>
</dbReference>
<feature type="chain" id="PRO_5042038666" evidence="1">
    <location>
        <begin position="20"/>
        <end position="87"/>
    </location>
</feature>
<evidence type="ECO:0000313" key="2">
    <source>
        <dbReference type="EMBL" id="KAJ7956605.1"/>
    </source>
</evidence>
<keyword evidence="3" id="KW-1185">Reference proteome</keyword>
<feature type="signal peptide" evidence="1">
    <location>
        <begin position="1"/>
        <end position="19"/>
    </location>
</feature>
<keyword evidence="1" id="KW-0732">Signal</keyword>
<dbReference type="GO" id="GO:0006898">
    <property type="term" value="P:receptor-mediated endocytosis"/>
    <property type="evidence" value="ECO:0007669"/>
    <property type="project" value="TreeGrafter"/>
</dbReference>
<dbReference type="GO" id="GO:0007032">
    <property type="term" value="P:endosome organization"/>
    <property type="evidence" value="ECO:0007669"/>
    <property type="project" value="InterPro"/>
</dbReference>
<comment type="caution">
    <text evidence="2">The sequence shown here is derived from an EMBL/GenBank/DDBJ whole genome shotgun (WGS) entry which is preliminary data.</text>
</comment>
<dbReference type="InterPro" id="IPR044978">
    <property type="entry name" value="GRV2/DNAJC13"/>
</dbReference>
<dbReference type="EMBL" id="JARAOO010000009">
    <property type="protein sequence ID" value="KAJ7956605.1"/>
    <property type="molecule type" value="Genomic_DNA"/>
</dbReference>
<evidence type="ECO:0000256" key="1">
    <source>
        <dbReference type="SAM" id="SignalP"/>
    </source>
</evidence>
<dbReference type="PANTHER" id="PTHR36983">
    <property type="entry name" value="DNAJ HOMOLOG SUBFAMILY C MEMBER 13"/>
    <property type="match status" value="1"/>
</dbReference>
<reference evidence="2" key="1">
    <citation type="journal article" date="2023" name="Science">
        <title>Elucidation of the pathway for biosynthesis of saponin adjuvants from the soapbark tree.</title>
        <authorList>
            <person name="Reed J."/>
            <person name="Orme A."/>
            <person name="El-Demerdash A."/>
            <person name="Owen C."/>
            <person name="Martin L.B.B."/>
            <person name="Misra R.C."/>
            <person name="Kikuchi S."/>
            <person name="Rejzek M."/>
            <person name="Martin A.C."/>
            <person name="Harkess A."/>
            <person name="Leebens-Mack J."/>
            <person name="Louveau T."/>
            <person name="Stephenson M.J."/>
            <person name="Osbourn A."/>
        </authorList>
    </citation>
    <scope>NUCLEOTIDE SEQUENCE</scope>
    <source>
        <strain evidence="2">S10</strain>
    </source>
</reference>
<gene>
    <name evidence="2" type="ORF">O6P43_023020</name>
</gene>
<dbReference type="KEGG" id="qsa:O6P43_023020"/>
<name>A0AAD7LGE9_QUISA</name>
<dbReference type="PANTHER" id="PTHR36983:SF2">
    <property type="entry name" value="DNAJ HOMOLOG SUBFAMILY C MEMBER 13"/>
    <property type="match status" value="1"/>
</dbReference>
<accession>A0AAD7LGE9</accession>
<sequence length="87" mass="9659">MKVLSNVEACVLVGGCVLAVDLLTVVHEASERTAIPLQPNLIAATAFMEPLEEWMYIDKDGSKVGPLEKNAIRRFWSKKAIDWATRC</sequence>
<protein>
    <submittedName>
        <fullName evidence="2">DnaJ-like subfamily C GRV2</fullName>
    </submittedName>
</protein>
<dbReference type="AlphaFoldDB" id="A0AAD7LGE9"/>
<evidence type="ECO:0000313" key="3">
    <source>
        <dbReference type="Proteomes" id="UP001163823"/>
    </source>
</evidence>
<organism evidence="2 3">
    <name type="scientific">Quillaja saponaria</name>
    <name type="common">Soap bark tree</name>
    <dbReference type="NCBI Taxonomy" id="32244"/>
    <lineage>
        <taxon>Eukaryota</taxon>
        <taxon>Viridiplantae</taxon>
        <taxon>Streptophyta</taxon>
        <taxon>Embryophyta</taxon>
        <taxon>Tracheophyta</taxon>
        <taxon>Spermatophyta</taxon>
        <taxon>Magnoliopsida</taxon>
        <taxon>eudicotyledons</taxon>
        <taxon>Gunneridae</taxon>
        <taxon>Pentapetalae</taxon>
        <taxon>rosids</taxon>
        <taxon>fabids</taxon>
        <taxon>Fabales</taxon>
        <taxon>Quillajaceae</taxon>
        <taxon>Quillaja</taxon>
    </lineage>
</organism>
<dbReference type="GO" id="GO:0010008">
    <property type="term" value="C:endosome membrane"/>
    <property type="evidence" value="ECO:0007669"/>
    <property type="project" value="TreeGrafter"/>
</dbReference>
<proteinExistence type="predicted"/>
<dbReference type="Proteomes" id="UP001163823">
    <property type="component" value="Chromosome 9"/>
</dbReference>